<evidence type="ECO:0000313" key="2">
    <source>
        <dbReference type="EMBL" id="MDP1453830.1"/>
    </source>
</evidence>
<dbReference type="AlphaFoldDB" id="A0AA90PNE0"/>
<accession>A0AA90PNE0</accession>
<keyword evidence="1" id="KW-1133">Transmembrane helix</keyword>
<evidence type="ECO:0000313" key="3">
    <source>
        <dbReference type="Proteomes" id="UP001178275"/>
    </source>
</evidence>
<dbReference type="Proteomes" id="UP001178275">
    <property type="component" value="Unassembled WGS sequence"/>
</dbReference>
<sequence length="58" mass="6108">MAISILQDGGILENLLCELGRLVLFLLLTLAIIVAQLFGFDPAPIIAARDAIATADCP</sequence>
<name>A0AA90PNE0_9BACI</name>
<keyword evidence="1" id="KW-0812">Transmembrane</keyword>
<comment type="caution">
    <text evidence="2">The sequence shown here is derived from an EMBL/GenBank/DDBJ whole genome shotgun (WGS) entry which is preliminary data.</text>
</comment>
<keyword evidence="1" id="KW-0472">Membrane</keyword>
<organism evidence="2 3">
    <name type="scientific">Peribacillus frigoritolerans</name>
    <dbReference type="NCBI Taxonomy" id="450367"/>
    <lineage>
        <taxon>Bacteria</taxon>
        <taxon>Bacillati</taxon>
        <taxon>Bacillota</taxon>
        <taxon>Bacilli</taxon>
        <taxon>Bacillales</taxon>
        <taxon>Bacillaceae</taxon>
        <taxon>Peribacillus</taxon>
    </lineage>
</organism>
<evidence type="ECO:0000256" key="1">
    <source>
        <dbReference type="SAM" id="Phobius"/>
    </source>
</evidence>
<dbReference type="RefSeq" id="WP_305162133.1">
    <property type="nucleotide sequence ID" value="NZ_JAUUTW010000032.1"/>
</dbReference>
<protein>
    <submittedName>
        <fullName evidence="2">Uncharacterized protein</fullName>
    </submittedName>
</protein>
<reference evidence="2" key="1">
    <citation type="submission" date="2023-07" db="EMBL/GenBank/DDBJ databases">
        <title>Murine gut Bacillus species.</title>
        <authorList>
            <person name="Gutman E."/>
            <person name="Hashuel R."/>
            <person name="Litvak Y."/>
        </authorList>
    </citation>
    <scope>NUCLEOTIDE SEQUENCE</scope>
    <source>
        <strain evidence="2">RU293</strain>
    </source>
</reference>
<dbReference type="EMBL" id="JAUUTW010000032">
    <property type="protein sequence ID" value="MDP1453830.1"/>
    <property type="molecule type" value="Genomic_DNA"/>
</dbReference>
<feature type="transmembrane region" description="Helical" evidence="1">
    <location>
        <begin position="22"/>
        <end position="40"/>
    </location>
</feature>
<gene>
    <name evidence="2" type="ORF">Q8G36_23055</name>
</gene>
<proteinExistence type="predicted"/>